<dbReference type="InterPro" id="IPR036388">
    <property type="entry name" value="WH-like_DNA-bd_sf"/>
</dbReference>
<dbReference type="RefSeq" id="WP_283371671.1">
    <property type="nucleotide sequence ID" value="NZ_JASHID010000022.1"/>
</dbReference>
<dbReference type="Proteomes" id="UP001236569">
    <property type="component" value="Unassembled WGS sequence"/>
</dbReference>
<dbReference type="Gene3D" id="1.10.10.10">
    <property type="entry name" value="Winged helix-like DNA-binding domain superfamily/Winged helix DNA-binding domain"/>
    <property type="match status" value="1"/>
</dbReference>
<evidence type="ECO:0000313" key="2">
    <source>
        <dbReference type="Proteomes" id="UP001236569"/>
    </source>
</evidence>
<evidence type="ECO:0000313" key="1">
    <source>
        <dbReference type="EMBL" id="MDI9866948.1"/>
    </source>
</evidence>
<organism evidence="1 2">
    <name type="scientific">Flectobacillus longus</name>
    <dbReference type="NCBI Taxonomy" id="2984207"/>
    <lineage>
        <taxon>Bacteria</taxon>
        <taxon>Pseudomonadati</taxon>
        <taxon>Bacteroidota</taxon>
        <taxon>Cytophagia</taxon>
        <taxon>Cytophagales</taxon>
        <taxon>Flectobacillaceae</taxon>
        <taxon>Flectobacillus</taxon>
    </lineage>
</organism>
<name>A0ABT6YTL8_9BACT</name>
<sequence>MYGEDNYVKRTQKDYSLQFKLQVVKEVESGEQSQSSARLKYGIQGDNTIKKWLQKYGTFDW</sequence>
<reference evidence="1 2" key="1">
    <citation type="submission" date="2023-05" db="EMBL/GenBank/DDBJ databases">
        <title>Novel species of genus Flectobacillus isolated from stream in China.</title>
        <authorList>
            <person name="Lu H."/>
        </authorList>
    </citation>
    <scope>NUCLEOTIDE SEQUENCE [LARGE SCALE GENOMIC DNA]</scope>
    <source>
        <strain evidence="1 2">DC10W</strain>
    </source>
</reference>
<gene>
    <name evidence="1" type="ORF">QM480_21595</name>
</gene>
<keyword evidence="2" id="KW-1185">Reference proteome</keyword>
<proteinExistence type="predicted"/>
<accession>A0ABT6YTL8</accession>
<protein>
    <submittedName>
        <fullName evidence="1">Transposase</fullName>
    </submittedName>
</protein>
<dbReference type="SUPFAM" id="SSF48295">
    <property type="entry name" value="TrpR-like"/>
    <property type="match status" value="1"/>
</dbReference>
<dbReference type="InterPro" id="IPR010921">
    <property type="entry name" value="Trp_repressor/repl_initiator"/>
</dbReference>
<dbReference type="EMBL" id="JASHID010000022">
    <property type="protein sequence ID" value="MDI9866948.1"/>
    <property type="molecule type" value="Genomic_DNA"/>
</dbReference>
<comment type="caution">
    <text evidence="1">The sequence shown here is derived from an EMBL/GenBank/DDBJ whole genome shotgun (WGS) entry which is preliminary data.</text>
</comment>